<evidence type="ECO:0000313" key="2">
    <source>
        <dbReference type="Proteomes" id="UP001295423"/>
    </source>
</evidence>
<keyword evidence="2" id="KW-1185">Reference proteome</keyword>
<dbReference type="EMBL" id="CAKOGP040001746">
    <property type="protein sequence ID" value="CAJ1948224.1"/>
    <property type="molecule type" value="Genomic_DNA"/>
</dbReference>
<sequence>MTSRYKYLATYCLSPPRFIKLQEIDDEAFGRGYLRQANTALMNNTWRLTVPPDATNDPDTSDPLSGLCRLGMLDLLGHNEEEEIVLVITMTRNLKMARPFINGGRKMNRMKTEYLVVKTAKVKQISEEAAKSCEGFLEIKLPEKNVTVKVPLNSFCEGRKEGKKAMVEIWKSIPDKPKQVSSFLDKGLSDQTNPRIRTAVYSFLLSESIGDSIMSAVIAKVYYQYKWGLSTKILKWKEKTLQDRRDKDRGQQSEREMADEIVGQIDELLKGRAEEEQSGFIELCKPLLSRSDLMFLHNLIKEELPQTYNALEEIQRRKDQGAKKKRDVDKFRIIFDFIVDE</sequence>
<proteinExistence type="predicted"/>
<name>A0AAD2FPE2_9STRA</name>
<dbReference type="AlphaFoldDB" id="A0AAD2FPE2"/>
<comment type="caution">
    <text evidence="1">The sequence shown here is derived from an EMBL/GenBank/DDBJ whole genome shotgun (WGS) entry which is preliminary data.</text>
</comment>
<organism evidence="1 2">
    <name type="scientific">Cylindrotheca closterium</name>
    <dbReference type="NCBI Taxonomy" id="2856"/>
    <lineage>
        <taxon>Eukaryota</taxon>
        <taxon>Sar</taxon>
        <taxon>Stramenopiles</taxon>
        <taxon>Ochrophyta</taxon>
        <taxon>Bacillariophyta</taxon>
        <taxon>Bacillariophyceae</taxon>
        <taxon>Bacillariophycidae</taxon>
        <taxon>Bacillariales</taxon>
        <taxon>Bacillariaceae</taxon>
        <taxon>Cylindrotheca</taxon>
    </lineage>
</organism>
<accession>A0AAD2FPE2</accession>
<evidence type="ECO:0000313" key="1">
    <source>
        <dbReference type="EMBL" id="CAJ1948224.1"/>
    </source>
</evidence>
<gene>
    <name evidence="1" type="ORF">CYCCA115_LOCUS11515</name>
</gene>
<reference evidence="1" key="1">
    <citation type="submission" date="2023-08" db="EMBL/GenBank/DDBJ databases">
        <authorList>
            <person name="Audoor S."/>
            <person name="Bilcke G."/>
        </authorList>
    </citation>
    <scope>NUCLEOTIDE SEQUENCE</scope>
</reference>
<dbReference type="Proteomes" id="UP001295423">
    <property type="component" value="Unassembled WGS sequence"/>
</dbReference>
<protein>
    <submittedName>
        <fullName evidence="1">Uncharacterized protein</fullName>
    </submittedName>
</protein>